<name>A0ABU5UVU5_NODSP</name>
<dbReference type="RefSeq" id="WP_323244312.1">
    <property type="nucleotide sequence ID" value="NZ_JAYGHK010000097.1"/>
</dbReference>
<feature type="domain" description="NB-ARC" evidence="1">
    <location>
        <begin position="110"/>
        <end position="155"/>
    </location>
</feature>
<organism evidence="3 4">
    <name type="scientific">Nodularia spumigena UHCC 0060</name>
    <dbReference type="NCBI Taxonomy" id="3110300"/>
    <lineage>
        <taxon>Bacteria</taxon>
        <taxon>Bacillati</taxon>
        <taxon>Cyanobacteriota</taxon>
        <taxon>Cyanophyceae</taxon>
        <taxon>Nostocales</taxon>
        <taxon>Nodulariaceae</taxon>
        <taxon>Nodularia</taxon>
    </lineage>
</organism>
<dbReference type="SUPFAM" id="SSF52540">
    <property type="entry name" value="P-loop containing nucleoside triphosphate hydrolases"/>
    <property type="match status" value="1"/>
</dbReference>
<sequence>MARSLKVRHDCIDQVKLAVIRNGYPNQRSLAYDTGLALATVSNFLTGKAVNHGTFEELCRRLNLDWKEISIFNDQPQNYCKTTYYSEKNRSWGTAIDVSSFHGHLQELRQLKTLILEDGCRLVTLLGMGGVGKTSLATQLATEIQDQFDYVIWRSLQYTNSRTK</sequence>
<feature type="domain" description="HTH cro/C1-type" evidence="2">
    <location>
        <begin position="26"/>
        <end position="74"/>
    </location>
</feature>
<dbReference type="Proteomes" id="UP001303285">
    <property type="component" value="Unassembled WGS sequence"/>
</dbReference>
<comment type="caution">
    <text evidence="3">The sequence shown here is derived from an EMBL/GenBank/DDBJ whole genome shotgun (WGS) entry which is preliminary data.</text>
</comment>
<evidence type="ECO:0000259" key="2">
    <source>
        <dbReference type="Pfam" id="PF13443"/>
    </source>
</evidence>
<dbReference type="Gene3D" id="3.40.50.300">
    <property type="entry name" value="P-loop containing nucleotide triphosphate hydrolases"/>
    <property type="match status" value="1"/>
</dbReference>
<keyword evidence="4" id="KW-1185">Reference proteome</keyword>
<evidence type="ECO:0000313" key="3">
    <source>
        <dbReference type="EMBL" id="MEA5610401.1"/>
    </source>
</evidence>
<reference evidence="3 4" key="1">
    <citation type="submission" date="2023-12" db="EMBL/GenBank/DDBJ databases">
        <title>Baltic Sea Cyanobacteria.</title>
        <authorList>
            <person name="Delbaje E."/>
            <person name="Fewer D.P."/>
            <person name="Shishido T.K."/>
        </authorList>
    </citation>
    <scope>NUCLEOTIDE SEQUENCE [LARGE SCALE GENOMIC DNA]</scope>
    <source>
        <strain evidence="3 4">UHCC 0060</strain>
    </source>
</reference>
<dbReference type="EMBL" id="JAYGHK010000097">
    <property type="protein sequence ID" value="MEA5610401.1"/>
    <property type="molecule type" value="Genomic_DNA"/>
</dbReference>
<proteinExistence type="predicted"/>
<dbReference type="Pfam" id="PF00931">
    <property type="entry name" value="NB-ARC"/>
    <property type="match status" value="1"/>
</dbReference>
<gene>
    <name evidence="3" type="ORF">VB695_20395</name>
</gene>
<dbReference type="InterPro" id="IPR002182">
    <property type="entry name" value="NB-ARC"/>
</dbReference>
<dbReference type="Pfam" id="PF13443">
    <property type="entry name" value="HTH_26"/>
    <property type="match status" value="1"/>
</dbReference>
<protein>
    <submittedName>
        <fullName evidence="3">NB-ARC domain-containing protein</fullName>
    </submittedName>
</protein>
<evidence type="ECO:0000259" key="1">
    <source>
        <dbReference type="Pfam" id="PF00931"/>
    </source>
</evidence>
<dbReference type="InterPro" id="IPR001387">
    <property type="entry name" value="Cro/C1-type_HTH"/>
</dbReference>
<evidence type="ECO:0000313" key="4">
    <source>
        <dbReference type="Proteomes" id="UP001303285"/>
    </source>
</evidence>
<dbReference type="InterPro" id="IPR027417">
    <property type="entry name" value="P-loop_NTPase"/>
</dbReference>
<accession>A0ABU5UVU5</accession>